<comment type="caution">
    <text evidence="20">The sequence shown here is derived from an EMBL/GenBank/DDBJ whole genome shotgun (WGS) entry which is preliminary data.</text>
</comment>
<dbReference type="GO" id="GO:0004311">
    <property type="term" value="F:geranylgeranyl diphosphate synthase activity"/>
    <property type="evidence" value="ECO:0007669"/>
    <property type="project" value="InterPro"/>
</dbReference>
<dbReference type="InterPro" id="IPR002060">
    <property type="entry name" value="Squ/phyt_synthse"/>
</dbReference>
<dbReference type="STRING" id="764103.G7E994"/>
<dbReference type="EC" id="5.5.1.19" evidence="7"/>
<comment type="pathway">
    <text evidence="4">Carotenoid biosynthesis; phytoene biosynthesis; all-trans-phytoene from geranylgeranyl diphosphate: step 1/1.</text>
</comment>
<dbReference type="Pfam" id="PF00494">
    <property type="entry name" value="SQS_PSY"/>
    <property type="match status" value="1"/>
</dbReference>
<evidence type="ECO:0000256" key="7">
    <source>
        <dbReference type="ARBA" id="ARBA00012242"/>
    </source>
</evidence>
<evidence type="ECO:0000256" key="10">
    <source>
        <dbReference type="ARBA" id="ARBA00022679"/>
    </source>
</evidence>
<dbReference type="UniPathway" id="UPA00799">
    <property type="reaction ID" value="UER00773"/>
</dbReference>
<name>G7E994_MIXOS</name>
<dbReference type="GO" id="GO:0016020">
    <property type="term" value="C:membrane"/>
    <property type="evidence" value="ECO:0007669"/>
    <property type="project" value="UniProtKB-SubCell"/>
</dbReference>
<accession>G7E994</accession>
<dbReference type="InParanoid" id="G7E994"/>
<evidence type="ECO:0000256" key="16">
    <source>
        <dbReference type="ARBA" id="ARBA00023268"/>
    </source>
</evidence>
<reference evidence="20 21" key="2">
    <citation type="journal article" date="2012" name="Open Biol.">
        <title>Characteristics of nucleosomes and linker DNA regions on the genome of the basidiomycete Mixia osmundae revealed by mono- and dinucleosome mapping.</title>
        <authorList>
            <person name="Nishida H."/>
            <person name="Kondo S."/>
            <person name="Matsumoto T."/>
            <person name="Suzuki Y."/>
            <person name="Yoshikawa H."/>
            <person name="Taylor T.D."/>
            <person name="Sugiyama J."/>
        </authorList>
    </citation>
    <scope>NUCLEOTIDE SEQUENCE [LARGE SCALE GENOMIC DNA]</scope>
    <source>
        <strain evidence="21">CBS 9802 / IAM 14324 / JCM 22182 / KY 12970</strain>
    </source>
</reference>
<evidence type="ECO:0000256" key="4">
    <source>
        <dbReference type="ARBA" id="ARBA00005172"/>
    </source>
</evidence>
<dbReference type="InterPro" id="IPR008949">
    <property type="entry name" value="Isoprenoid_synthase_dom_sf"/>
</dbReference>
<dbReference type="EC" id="2.5.1.32" evidence="8"/>
<gene>
    <name evidence="20" type="primary">Mo05906</name>
    <name evidence="20" type="ORF">E5Q_05906</name>
</gene>
<dbReference type="AlphaFoldDB" id="G7E994"/>
<dbReference type="CDD" id="cd00683">
    <property type="entry name" value="Trans_IPPS_HH"/>
    <property type="match status" value="1"/>
</dbReference>
<keyword evidence="13 19" id="KW-1133">Transmembrane helix</keyword>
<dbReference type="InterPro" id="IPR044843">
    <property type="entry name" value="Trans_IPPS_bact-type"/>
</dbReference>
<keyword evidence="11 19" id="KW-0812">Transmembrane</keyword>
<dbReference type="SFLD" id="SFLDS00005">
    <property type="entry name" value="Isoprenoid_Synthase_Type_I"/>
    <property type="match status" value="1"/>
</dbReference>
<dbReference type="SUPFAM" id="SSF48576">
    <property type="entry name" value="Terpenoid synthases"/>
    <property type="match status" value="1"/>
</dbReference>
<dbReference type="SFLD" id="SFLDG01212">
    <property type="entry name" value="Phytoene_synthase_like"/>
    <property type="match status" value="1"/>
</dbReference>
<evidence type="ECO:0000256" key="9">
    <source>
        <dbReference type="ARBA" id="ARBA00018909"/>
    </source>
</evidence>
<keyword evidence="16" id="KW-0511">Multifunctional enzyme</keyword>
<evidence type="ECO:0000256" key="1">
    <source>
        <dbReference type="ARBA" id="ARBA00001805"/>
    </source>
</evidence>
<dbReference type="Proteomes" id="UP000009131">
    <property type="component" value="Unassembled WGS sequence"/>
</dbReference>
<keyword evidence="21" id="KW-1185">Reference proteome</keyword>
<dbReference type="HOGENOM" id="CLU_012965_0_0_1"/>
<feature type="transmembrane region" description="Helical" evidence="19">
    <location>
        <begin position="181"/>
        <end position="206"/>
    </location>
</feature>
<organism evidence="20 21">
    <name type="scientific">Mixia osmundae (strain CBS 9802 / IAM 14324 / JCM 22182 / KY 12970)</name>
    <dbReference type="NCBI Taxonomy" id="764103"/>
    <lineage>
        <taxon>Eukaryota</taxon>
        <taxon>Fungi</taxon>
        <taxon>Dikarya</taxon>
        <taxon>Basidiomycota</taxon>
        <taxon>Pucciniomycotina</taxon>
        <taxon>Mixiomycetes</taxon>
        <taxon>Mixiales</taxon>
        <taxon>Mixiaceae</taxon>
        <taxon>Mixia</taxon>
    </lineage>
</organism>
<evidence type="ECO:0000256" key="2">
    <source>
        <dbReference type="ARBA" id="ARBA00004141"/>
    </source>
</evidence>
<dbReference type="Gene3D" id="1.10.600.10">
    <property type="entry name" value="Farnesyl Diphosphate Synthase"/>
    <property type="match status" value="1"/>
</dbReference>
<evidence type="ECO:0000256" key="14">
    <source>
        <dbReference type="ARBA" id="ARBA00023136"/>
    </source>
</evidence>
<comment type="similarity">
    <text evidence="5">In the N-terminal section; belongs to the lycopene beta-cyclase family.</text>
</comment>
<dbReference type="InterPro" id="IPR017825">
    <property type="entry name" value="Lycopene_cyclase_dom"/>
</dbReference>
<evidence type="ECO:0000256" key="19">
    <source>
        <dbReference type="SAM" id="Phobius"/>
    </source>
</evidence>
<comment type="catalytic activity">
    <reaction evidence="18">
        <text>all-trans-lycopene = gamma-carotene</text>
        <dbReference type="Rhea" id="RHEA:32219"/>
        <dbReference type="ChEBI" id="CHEBI:15948"/>
        <dbReference type="ChEBI" id="CHEBI:27740"/>
        <dbReference type="EC" id="5.5.1.19"/>
    </reaction>
</comment>
<evidence type="ECO:0000256" key="12">
    <source>
        <dbReference type="ARBA" id="ARBA00022746"/>
    </source>
</evidence>
<keyword evidence="14 19" id="KW-0472">Membrane</keyword>
<evidence type="ECO:0000256" key="18">
    <source>
        <dbReference type="ARBA" id="ARBA00029335"/>
    </source>
</evidence>
<comment type="pathway">
    <text evidence="3">Carotenoid biosynthesis; beta-carotene biosynthesis.</text>
</comment>
<dbReference type="GO" id="GO:0045436">
    <property type="term" value="F:lycopene beta cyclase activity"/>
    <property type="evidence" value="ECO:0007669"/>
    <property type="project" value="UniProtKB-ARBA"/>
</dbReference>
<dbReference type="NCBIfam" id="TIGR03462">
    <property type="entry name" value="CarR_dom_SF"/>
    <property type="match status" value="2"/>
</dbReference>
<dbReference type="EMBL" id="BABT02000220">
    <property type="protein sequence ID" value="GAA99213.1"/>
    <property type="molecule type" value="Genomic_DNA"/>
</dbReference>
<sequence length="676" mass="75554">MLLTYWRVHLLFTCPPTAILFTILSPFLTQRDTLRIVFHALIATVWTFPWDTYIIHHKAWTYAPWAVSGTVGLVPVEEIFFFIIQSILTACVVLLVTLPDLPALALAPKLTSGKRSVRPSRLLRWLPCVVFLTLAAYGWRIAEPIRSTFYLGCIAWWALPVLAFLWALGGDAILLRPVQTCLSILLPTAYLCLVDVIALRAGTWHISEATSTGHTFISRDLPTEEAIFFLVTNSLLTFGMLTFDKAYAILDNFPEVIARRSLAEARQFGKTATPFSGKPSQARMARPGLTPAYFSLLIRALRVDVLGFPPSTRARLEALRETRRILATKSKSFHAASFIFPTAVRTDLVALYGFCRVTDDLIDHADSPESCKKILQSLRDWLDLLYPPAHRPGTKSPSKASSFELSAFLYKHIPAPAQPAFLLMANLTSRIPRYPFDDLIAGYEHDAMGRQVITTSDLIRYSRWVAGSVAEMCVWAMWEADDGAPHSLSSEAVSERKRVLKAAGDMGVALQLINIARDIQEDALRGRIYIPKDWFDEATPTTSVSSLAPVSLTRPSHRQMLFEADGQSQVSNEFVYSAYVSPLLALADHYLRHVGKAIDSLPVSCQAGVRAATRSYLEIGHSLRQAIELEGEDFDGRRVTVPPRRRLLVVLQQVYFASNDQRPRARSRPADTAHED</sequence>
<feature type="transmembrane region" description="Helical" evidence="19">
    <location>
        <begin position="6"/>
        <end position="24"/>
    </location>
</feature>
<dbReference type="PANTHER" id="PTHR31480">
    <property type="entry name" value="BIFUNCTIONAL LYCOPENE CYCLASE/PHYTOENE SYNTHASE"/>
    <property type="match status" value="1"/>
</dbReference>
<evidence type="ECO:0000313" key="20">
    <source>
        <dbReference type="EMBL" id="GAA99213.1"/>
    </source>
</evidence>
<feature type="transmembrane region" description="Helical" evidence="19">
    <location>
        <begin position="122"/>
        <end position="142"/>
    </location>
</feature>
<keyword evidence="12" id="KW-0125">Carotenoid biosynthesis</keyword>
<dbReference type="UniPathway" id="UPA00802"/>
<keyword evidence="15" id="KW-0413">Isomerase</keyword>
<dbReference type="OrthoDB" id="6600518at2759"/>
<evidence type="ECO:0000256" key="17">
    <source>
        <dbReference type="ARBA" id="ARBA00029313"/>
    </source>
</evidence>
<dbReference type="eggNOG" id="KOG1459">
    <property type="taxonomic scope" value="Eukaryota"/>
</dbReference>
<protein>
    <recommendedName>
        <fullName evidence="9">Bifunctional lycopene cyclase/phytoene synthase</fullName>
        <ecNumber evidence="8">2.5.1.32</ecNumber>
        <ecNumber evidence="7">5.5.1.19</ecNumber>
    </recommendedName>
</protein>
<evidence type="ECO:0000256" key="6">
    <source>
        <dbReference type="ARBA" id="ARBA00008406"/>
    </source>
</evidence>
<dbReference type="SFLD" id="SFLDG01018">
    <property type="entry name" value="Squalene/Phytoene_Synthase_Lik"/>
    <property type="match status" value="1"/>
</dbReference>
<evidence type="ECO:0000256" key="3">
    <source>
        <dbReference type="ARBA" id="ARBA00005089"/>
    </source>
</evidence>
<feature type="transmembrane region" description="Helical" evidence="19">
    <location>
        <begin position="36"/>
        <end position="55"/>
    </location>
</feature>
<feature type="transmembrane region" description="Helical" evidence="19">
    <location>
        <begin position="148"/>
        <end position="169"/>
    </location>
</feature>
<keyword evidence="10" id="KW-0808">Transferase</keyword>
<proteinExistence type="inferred from homology"/>
<evidence type="ECO:0000256" key="11">
    <source>
        <dbReference type="ARBA" id="ARBA00022692"/>
    </source>
</evidence>
<feature type="transmembrane region" description="Helical" evidence="19">
    <location>
        <begin position="79"/>
        <end position="101"/>
    </location>
</feature>
<dbReference type="PROSITE" id="PS01045">
    <property type="entry name" value="SQUALEN_PHYTOEN_SYN_2"/>
    <property type="match status" value="1"/>
</dbReference>
<evidence type="ECO:0000313" key="21">
    <source>
        <dbReference type="Proteomes" id="UP000009131"/>
    </source>
</evidence>
<evidence type="ECO:0000256" key="13">
    <source>
        <dbReference type="ARBA" id="ARBA00022989"/>
    </source>
</evidence>
<comment type="catalytic activity">
    <reaction evidence="1">
        <text>2 (2E,6E,10E)-geranylgeranyl diphosphate = 15-cis-phytoene + 2 diphosphate</text>
        <dbReference type="Rhea" id="RHEA:34475"/>
        <dbReference type="ChEBI" id="CHEBI:27787"/>
        <dbReference type="ChEBI" id="CHEBI:33019"/>
        <dbReference type="ChEBI" id="CHEBI:58756"/>
        <dbReference type="EC" id="2.5.1.32"/>
    </reaction>
</comment>
<comment type="catalytic activity">
    <reaction evidence="17">
        <text>gamma-carotene = all-trans-beta-carotene</text>
        <dbReference type="Rhea" id="RHEA:32239"/>
        <dbReference type="ChEBI" id="CHEBI:17579"/>
        <dbReference type="ChEBI" id="CHEBI:27740"/>
        <dbReference type="EC" id="5.5.1.19"/>
    </reaction>
</comment>
<reference evidence="20 21" key="1">
    <citation type="journal article" date="2011" name="J. Gen. Appl. Microbiol.">
        <title>Draft genome sequencing of the enigmatic basidiomycete Mixia osmundae.</title>
        <authorList>
            <person name="Nishida H."/>
            <person name="Nagatsuka Y."/>
            <person name="Sugiyama J."/>
        </authorList>
    </citation>
    <scope>NUCLEOTIDE SEQUENCE [LARGE SCALE GENOMIC DNA]</scope>
    <source>
        <strain evidence="21">CBS 9802 / IAM 14324 / JCM 22182 / KY 12970</strain>
    </source>
</reference>
<dbReference type="GO" id="GO:0016872">
    <property type="term" value="F:intramolecular lyase activity"/>
    <property type="evidence" value="ECO:0007669"/>
    <property type="project" value="InterPro"/>
</dbReference>
<dbReference type="InterPro" id="IPR019845">
    <property type="entry name" value="Squalene/phytoene_synthase_CS"/>
</dbReference>
<dbReference type="GO" id="GO:0016117">
    <property type="term" value="P:carotenoid biosynthetic process"/>
    <property type="evidence" value="ECO:0007669"/>
    <property type="project" value="UniProtKB-KW"/>
</dbReference>
<evidence type="ECO:0000256" key="5">
    <source>
        <dbReference type="ARBA" id="ARBA00008247"/>
    </source>
</evidence>
<comment type="similarity">
    <text evidence="6">In the C-terminal section; belongs to the phytoene/squalene synthase family.</text>
</comment>
<dbReference type="GO" id="GO:0051996">
    <property type="term" value="F:squalene synthase [NAD(P)H] activity"/>
    <property type="evidence" value="ECO:0007669"/>
    <property type="project" value="InterPro"/>
</dbReference>
<evidence type="ECO:0000256" key="8">
    <source>
        <dbReference type="ARBA" id="ARBA00012396"/>
    </source>
</evidence>
<dbReference type="InterPro" id="IPR033904">
    <property type="entry name" value="Trans_IPPS_HH"/>
</dbReference>
<comment type="subcellular location">
    <subcellularLocation>
        <location evidence="2">Membrane</location>
        <topology evidence="2">Multi-pass membrane protein</topology>
    </subcellularLocation>
</comment>
<evidence type="ECO:0000256" key="15">
    <source>
        <dbReference type="ARBA" id="ARBA00023235"/>
    </source>
</evidence>